<feature type="region of interest" description="Disordered" evidence="1">
    <location>
        <begin position="63"/>
        <end position="108"/>
    </location>
</feature>
<feature type="region of interest" description="Disordered" evidence="1">
    <location>
        <begin position="257"/>
        <end position="296"/>
    </location>
</feature>
<evidence type="ECO:0000256" key="1">
    <source>
        <dbReference type="SAM" id="MobiDB-lite"/>
    </source>
</evidence>
<reference evidence="2" key="1">
    <citation type="journal article" date="2004" name="Nature">
        <title>Genome duplication in the teleost fish Tetraodon nigroviridis reveals the early vertebrate proto-karyotype.</title>
        <authorList>
            <person name="Jaillon O."/>
            <person name="Aury J.-M."/>
            <person name="Brunet F."/>
            <person name="Petit J.-L."/>
            <person name="Stange-Thomann N."/>
            <person name="Mauceli E."/>
            <person name="Bouneau L."/>
            <person name="Fischer C."/>
            <person name="Ozouf-Costaz C."/>
            <person name="Bernot A."/>
            <person name="Nicaud S."/>
            <person name="Jaffe D."/>
            <person name="Fisher S."/>
            <person name="Lutfalla G."/>
            <person name="Dossat C."/>
            <person name="Segurens B."/>
            <person name="Dasilva C."/>
            <person name="Salanoubat M."/>
            <person name="Levy M."/>
            <person name="Boudet N."/>
            <person name="Castellano S."/>
            <person name="Anthouard V."/>
            <person name="Jubin C."/>
            <person name="Castelli V."/>
            <person name="Katinka M."/>
            <person name="Vacherie B."/>
            <person name="Biemont C."/>
            <person name="Skalli Z."/>
            <person name="Cattolico L."/>
            <person name="Poulain J."/>
            <person name="De Berardinis V."/>
            <person name="Cruaud C."/>
            <person name="Duprat S."/>
            <person name="Brottier P."/>
            <person name="Coutanceau J.-P."/>
            <person name="Gouzy J."/>
            <person name="Parra G."/>
            <person name="Lardier G."/>
            <person name="Chapple C."/>
            <person name="McKernan K.J."/>
            <person name="McEwan P."/>
            <person name="Bosak S."/>
            <person name="Kellis M."/>
            <person name="Volff J.-N."/>
            <person name="Guigo R."/>
            <person name="Zody M.C."/>
            <person name="Mesirov J."/>
            <person name="Lindblad-Toh K."/>
            <person name="Birren B."/>
            <person name="Nusbaum C."/>
            <person name="Kahn D."/>
            <person name="Robinson-Rechavi M."/>
            <person name="Laudet V."/>
            <person name="Schachter V."/>
            <person name="Quetier F."/>
            <person name="Saurin W."/>
            <person name="Scarpelli C."/>
            <person name="Wincker P."/>
            <person name="Lander E.S."/>
            <person name="Weissenbach J."/>
            <person name="Roest Crollius H."/>
        </authorList>
    </citation>
    <scope>NUCLEOTIDE SEQUENCE [LARGE SCALE GENOMIC DNA]</scope>
</reference>
<name>Q4T7E4_TETNG</name>
<dbReference type="KEGG" id="tng:GSTEN00005762G001"/>
<protein>
    <submittedName>
        <fullName evidence="2">(spotted green pufferfish) hypothetical protein</fullName>
    </submittedName>
</protein>
<dbReference type="AlphaFoldDB" id="Q4T7E4"/>
<accession>Q4T7E4</accession>
<dbReference type="OrthoDB" id="8963044at2759"/>
<proteinExistence type="predicted"/>
<gene>
    <name evidence="2" type="ORF">GSTENG00005762001</name>
</gene>
<feature type="compositionally biased region" description="Pro residues" evidence="1">
    <location>
        <begin position="84"/>
        <end position="101"/>
    </location>
</feature>
<feature type="region of interest" description="Disordered" evidence="1">
    <location>
        <begin position="1"/>
        <end position="38"/>
    </location>
</feature>
<organism evidence="2">
    <name type="scientific">Tetraodon nigroviridis</name>
    <name type="common">Spotted green pufferfish</name>
    <name type="synonym">Chelonodon nigroviridis</name>
    <dbReference type="NCBI Taxonomy" id="99883"/>
    <lineage>
        <taxon>Eukaryota</taxon>
        <taxon>Metazoa</taxon>
        <taxon>Chordata</taxon>
        <taxon>Craniata</taxon>
        <taxon>Vertebrata</taxon>
        <taxon>Euteleostomi</taxon>
        <taxon>Actinopterygii</taxon>
        <taxon>Neopterygii</taxon>
        <taxon>Teleostei</taxon>
        <taxon>Neoteleostei</taxon>
        <taxon>Acanthomorphata</taxon>
        <taxon>Eupercaria</taxon>
        <taxon>Tetraodontiformes</taxon>
        <taxon>Tetradontoidea</taxon>
        <taxon>Tetraodontidae</taxon>
        <taxon>Tetraodon</taxon>
    </lineage>
</organism>
<reference evidence="2" key="2">
    <citation type="submission" date="2004-02" db="EMBL/GenBank/DDBJ databases">
        <authorList>
            <consortium name="Genoscope"/>
            <consortium name="Whitehead Institute Centre for Genome Research"/>
        </authorList>
    </citation>
    <scope>NUCLEOTIDE SEQUENCE</scope>
</reference>
<comment type="caution">
    <text evidence="2">The sequence shown here is derived from an EMBL/GenBank/DDBJ whole genome shotgun (WGS) entry which is preliminary data.</text>
</comment>
<evidence type="ECO:0000313" key="2">
    <source>
        <dbReference type="EMBL" id="CAF91188.1"/>
    </source>
</evidence>
<dbReference type="EMBL" id="CAAE01008118">
    <property type="protein sequence ID" value="CAF91188.1"/>
    <property type="molecule type" value="Genomic_DNA"/>
</dbReference>
<sequence length="335" mass="39954">MLPRKEEKRTFSNGRLRDQWEKRAQTVADQQKQEAEWKKKSSLKLCHSKWNYHWSLVSNGDFSKLNRSNEDDEENKPKIRFKIIPPPPKVNPEPPPPPPPKKAASPKLPRLKRRVEVDVFRLCWKESWMSLKPPKYLYLKAKEQEIQIAGFTTIVLPDTRKYKAHLDHLGAEWVWPADKWTQCWEQVRCPVHSESSEEKHFHWEILFERPEVCKPRIKHFALPVWAGTWKIMNFAFRQEKPEWDCVWPDYKQPISDKRDKTEELEEENEPPSWEDSWKLSGMEANPGDTSDEDAQAVEIKEFFMPGWRDSWQLAAPPEEHRSIWSICWSFGQQMR</sequence>
<feature type="compositionally biased region" description="Basic and acidic residues" evidence="1">
    <location>
        <begin position="1"/>
        <end position="24"/>
    </location>
</feature>